<dbReference type="Pfam" id="PF12706">
    <property type="entry name" value="Lactamase_B_2"/>
    <property type="match status" value="1"/>
</dbReference>
<dbReference type="PANTHER" id="PTHR42663">
    <property type="entry name" value="HYDROLASE C777.06C-RELATED-RELATED"/>
    <property type="match status" value="1"/>
</dbReference>
<gene>
    <name evidence="2" type="ORF">ACHAWU_008350</name>
</gene>
<dbReference type="PROSITE" id="PS51257">
    <property type="entry name" value="PROKAR_LIPOPROTEIN"/>
    <property type="match status" value="1"/>
</dbReference>
<reference evidence="2 3" key="1">
    <citation type="submission" date="2024-10" db="EMBL/GenBank/DDBJ databases">
        <title>Updated reference genomes for cyclostephanoid diatoms.</title>
        <authorList>
            <person name="Roberts W.R."/>
            <person name="Alverson A.J."/>
        </authorList>
    </citation>
    <scope>NUCLEOTIDE SEQUENCE [LARGE SCALE GENOMIC DNA]</scope>
    <source>
        <strain evidence="2 3">AJA232-27</strain>
    </source>
</reference>
<dbReference type="CDD" id="cd16279">
    <property type="entry name" value="metallo-hydrolase-like_MBL-fold"/>
    <property type="match status" value="1"/>
</dbReference>
<dbReference type="PANTHER" id="PTHR42663:SF6">
    <property type="entry name" value="HYDROLASE C777.06C-RELATED"/>
    <property type="match status" value="1"/>
</dbReference>
<name>A0ABD3M3L7_9STRA</name>
<dbReference type="Proteomes" id="UP001530293">
    <property type="component" value="Unassembled WGS sequence"/>
</dbReference>
<feature type="domain" description="Metallo-beta-lactamase" evidence="1">
    <location>
        <begin position="146"/>
        <end position="378"/>
    </location>
</feature>
<protein>
    <recommendedName>
        <fullName evidence="1">Metallo-beta-lactamase domain-containing protein</fullName>
    </recommendedName>
</protein>
<comment type="caution">
    <text evidence="2">The sequence shown here is derived from an EMBL/GenBank/DDBJ whole genome shotgun (WGS) entry which is preliminary data.</text>
</comment>
<dbReference type="InterPro" id="IPR036866">
    <property type="entry name" value="RibonucZ/Hydroxyglut_hydro"/>
</dbReference>
<sequence length="414" mass="45860">MTHLFRRPYPAIAAGASSLLLACKLQRRNDTSTSCEKLPDNSAGLLFLGTGSSTGCPRPNCALLFNANVNSNPPISYMAKNDTYMQQMKKTCQVSSMATRGDPRYNKNYRGNPSLMIVHQNNDTLVGELLDDDDSGSKEASKHKTVVIDVGKTFTESALRWMPQWGLTTIDAVVLSHEHMDAIAGLDDLRGFQMQPIRNPKTGLPEQTPISVYLSQTCVKALKAQFFYLFPTVNTNLVAVAGQSVASDGTSIRRHVSKLDFCVVQSFQPFVAAGLRMIPLPVMHGEDLVCNGYAFSLNSGIGKKKTNVVYTTDVCLVQLSDISRMPVDTEKFILDKLPPTDILVIDALTLDAMNPTHYNLKQALELVRRLQPKRTFVVGMSCDSFLPHNEMNKELEKLDIQIEFAYDGLLLEMQ</sequence>
<evidence type="ECO:0000313" key="3">
    <source>
        <dbReference type="Proteomes" id="UP001530293"/>
    </source>
</evidence>
<proteinExistence type="predicted"/>
<dbReference type="EMBL" id="JALLBG020000228">
    <property type="protein sequence ID" value="KAL3758596.1"/>
    <property type="molecule type" value="Genomic_DNA"/>
</dbReference>
<evidence type="ECO:0000259" key="1">
    <source>
        <dbReference type="Pfam" id="PF12706"/>
    </source>
</evidence>
<dbReference type="SUPFAM" id="SSF56281">
    <property type="entry name" value="Metallo-hydrolase/oxidoreductase"/>
    <property type="match status" value="1"/>
</dbReference>
<dbReference type="AlphaFoldDB" id="A0ABD3M3L7"/>
<accession>A0ABD3M3L7</accession>
<dbReference type="Gene3D" id="3.60.15.10">
    <property type="entry name" value="Ribonuclease Z/Hydroxyacylglutathione hydrolase-like"/>
    <property type="match status" value="1"/>
</dbReference>
<keyword evidence="3" id="KW-1185">Reference proteome</keyword>
<evidence type="ECO:0000313" key="2">
    <source>
        <dbReference type="EMBL" id="KAL3758596.1"/>
    </source>
</evidence>
<organism evidence="2 3">
    <name type="scientific">Discostella pseudostelligera</name>
    <dbReference type="NCBI Taxonomy" id="259834"/>
    <lineage>
        <taxon>Eukaryota</taxon>
        <taxon>Sar</taxon>
        <taxon>Stramenopiles</taxon>
        <taxon>Ochrophyta</taxon>
        <taxon>Bacillariophyta</taxon>
        <taxon>Coscinodiscophyceae</taxon>
        <taxon>Thalassiosirophycidae</taxon>
        <taxon>Stephanodiscales</taxon>
        <taxon>Stephanodiscaceae</taxon>
        <taxon>Discostella</taxon>
    </lineage>
</organism>
<dbReference type="InterPro" id="IPR001279">
    <property type="entry name" value="Metallo-B-lactamas"/>
</dbReference>